<keyword evidence="2 14" id="KW-0813">Transport</keyword>
<dbReference type="GO" id="GO:0005388">
    <property type="term" value="F:P-type calcium transporter activity"/>
    <property type="evidence" value="ECO:0007669"/>
    <property type="project" value="UniProtKB-EC"/>
</dbReference>
<dbReference type="InterPro" id="IPR059000">
    <property type="entry name" value="ATPase_P-type_domA"/>
</dbReference>
<dbReference type="InterPro" id="IPR001757">
    <property type="entry name" value="P_typ_ATPase"/>
</dbReference>
<dbReference type="SUPFAM" id="SSF81660">
    <property type="entry name" value="Metal cation-transporting ATPase, ATP-binding domain N"/>
    <property type="match status" value="1"/>
</dbReference>
<evidence type="ECO:0000313" key="16">
    <source>
        <dbReference type="EMBL" id="PKC17130.1"/>
    </source>
</evidence>
<dbReference type="PROSITE" id="PS00154">
    <property type="entry name" value="ATPASE_E1_E2"/>
    <property type="match status" value="1"/>
</dbReference>
<evidence type="ECO:0000256" key="9">
    <source>
        <dbReference type="ARBA" id="ARBA00022967"/>
    </source>
</evidence>
<evidence type="ECO:0000256" key="5">
    <source>
        <dbReference type="ARBA" id="ARBA00022692"/>
    </source>
</evidence>
<keyword evidence="9" id="KW-1278">Translocase</keyword>
<dbReference type="InterPro" id="IPR018303">
    <property type="entry name" value="ATPase_P-typ_P_site"/>
</dbReference>
<keyword evidence="12 14" id="KW-0472">Membrane</keyword>
<dbReference type="SUPFAM" id="SSF81653">
    <property type="entry name" value="Calcium ATPase, transduction domain A"/>
    <property type="match status" value="1"/>
</dbReference>
<dbReference type="GO" id="GO:0016020">
    <property type="term" value="C:membrane"/>
    <property type="evidence" value="ECO:0007669"/>
    <property type="project" value="UniProtKB-SubCell"/>
</dbReference>
<dbReference type="Gene3D" id="3.40.50.1000">
    <property type="entry name" value="HAD superfamily/HAD-like"/>
    <property type="match status" value="1"/>
</dbReference>
<evidence type="ECO:0000256" key="4">
    <source>
        <dbReference type="ARBA" id="ARBA00022568"/>
    </source>
</evidence>
<dbReference type="AlphaFoldDB" id="A0A2I1E1S7"/>
<feature type="transmembrane region" description="Helical" evidence="14">
    <location>
        <begin position="81"/>
        <end position="100"/>
    </location>
</feature>
<reference evidence="16 19" key="1">
    <citation type="submission" date="2016-04" db="EMBL/GenBank/DDBJ databases">
        <title>Genome analyses suggest a sexual origin of heterokaryosis in a supposedly ancient asexual fungus.</title>
        <authorList>
            <person name="Ropars J."/>
            <person name="Sedzielewska K."/>
            <person name="Noel J."/>
            <person name="Charron P."/>
            <person name="Farinelli L."/>
            <person name="Marton T."/>
            <person name="Kruger M."/>
            <person name="Pelin A."/>
            <person name="Brachmann A."/>
            <person name="Corradi N."/>
        </authorList>
    </citation>
    <scope>NUCLEOTIDE SEQUENCE [LARGE SCALE GENOMIC DNA]</scope>
    <source>
        <strain evidence="16 19">A5</strain>
    </source>
</reference>
<dbReference type="SMR" id="A0A2I1E1S7"/>
<keyword evidence="5 14" id="KW-0812">Transmembrane</keyword>
<evidence type="ECO:0000256" key="3">
    <source>
        <dbReference type="ARBA" id="ARBA00022553"/>
    </source>
</evidence>
<dbReference type="Pfam" id="PF13246">
    <property type="entry name" value="Cation_ATPase"/>
    <property type="match status" value="1"/>
</dbReference>
<dbReference type="FunFam" id="3.40.50.1000:FF:000028">
    <property type="entry name" value="Calcium-transporting P-type ATPase, putative"/>
    <property type="match status" value="1"/>
</dbReference>
<comment type="function">
    <text evidence="14">Catalyzes the hydrolysis of ATP coupled with the transport of calcium.</text>
</comment>
<reference evidence="17 18" key="3">
    <citation type="submission" date="2017-10" db="EMBL/GenBank/DDBJ databases">
        <title>Extensive intraspecific genome diversity in a model arbuscular mycorrhizal fungus.</title>
        <authorList>
            <person name="Chen E.C.H."/>
            <person name="Morin E."/>
            <person name="Baudet D."/>
            <person name="Noel J."/>
            <person name="Ndikumana S."/>
            <person name="Charron P."/>
            <person name="St-Onge C."/>
            <person name="Giorgi J."/>
            <person name="Grigoriev I.V."/>
            <person name="Roux C."/>
            <person name="Martin F.M."/>
            <person name="Corradi N."/>
        </authorList>
    </citation>
    <scope>NUCLEOTIDE SEQUENCE [LARGE SCALE GENOMIC DNA]</scope>
    <source>
        <strain evidence="17 18">A1</strain>
    </source>
</reference>
<dbReference type="Gene3D" id="2.70.150.10">
    <property type="entry name" value="Calcium-transporting ATPase, cytoplasmic transduction domain A"/>
    <property type="match status" value="1"/>
</dbReference>
<dbReference type="EMBL" id="LLXH01000152">
    <property type="protein sequence ID" value="PKC71755.1"/>
    <property type="molecule type" value="Genomic_DNA"/>
</dbReference>
<dbReference type="SFLD" id="SFLDG00002">
    <property type="entry name" value="C1.7:_P-type_atpase_like"/>
    <property type="match status" value="1"/>
</dbReference>
<feature type="transmembrane region" description="Helical" evidence="14">
    <location>
        <begin position="766"/>
        <end position="791"/>
    </location>
</feature>
<dbReference type="SFLD" id="SFLDF00027">
    <property type="entry name" value="p-type_atpase"/>
    <property type="match status" value="1"/>
</dbReference>
<evidence type="ECO:0000259" key="15">
    <source>
        <dbReference type="SMART" id="SM00831"/>
    </source>
</evidence>
<evidence type="ECO:0000256" key="8">
    <source>
        <dbReference type="ARBA" id="ARBA00022840"/>
    </source>
</evidence>
<evidence type="ECO:0000256" key="13">
    <source>
        <dbReference type="ARBA" id="ARBA00038148"/>
    </source>
</evidence>
<gene>
    <name evidence="17" type="ORF">RhiirA1_531757</name>
    <name evidence="16" type="ORF">RhiirA5_493246</name>
</gene>
<dbReference type="SFLD" id="SFLDS00003">
    <property type="entry name" value="Haloacid_Dehalogenase"/>
    <property type="match status" value="1"/>
</dbReference>
<evidence type="ECO:0000256" key="12">
    <source>
        <dbReference type="ARBA" id="ARBA00023136"/>
    </source>
</evidence>
<comment type="caution">
    <text evidence="16">The sequence shown here is derived from an EMBL/GenBank/DDBJ whole genome shotgun (WGS) entry which is preliminary data.</text>
</comment>
<comment type="catalytic activity">
    <reaction evidence="14">
        <text>Ca(2+)(in) + ATP + H2O = Ca(2+)(out) + ADP + phosphate + H(+)</text>
        <dbReference type="Rhea" id="RHEA:18105"/>
        <dbReference type="ChEBI" id="CHEBI:15377"/>
        <dbReference type="ChEBI" id="CHEBI:15378"/>
        <dbReference type="ChEBI" id="CHEBI:29108"/>
        <dbReference type="ChEBI" id="CHEBI:30616"/>
        <dbReference type="ChEBI" id="CHEBI:43474"/>
        <dbReference type="ChEBI" id="CHEBI:456216"/>
        <dbReference type="EC" id="7.2.2.10"/>
    </reaction>
</comment>
<dbReference type="Pfam" id="PF00690">
    <property type="entry name" value="Cation_ATPase_N"/>
    <property type="match status" value="1"/>
</dbReference>
<dbReference type="Gene3D" id="1.20.1110.10">
    <property type="entry name" value="Calcium-transporting ATPase, transmembrane domain"/>
    <property type="match status" value="1"/>
</dbReference>
<dbReference type="InterPro" id="IPR023299">
    <property type="entry name" value="ATPase_P-typ_cyto_dom_N"/>
</dbReference>
<dbReference type="VEuPathDB" id="FungiDB:RhiirFUN_012650"/>
<evidence type="ECO:0000256" key="6">
    <source>
        <dbReference type="ARBA" id="ARBA00022741"/>
    </source>
</evidence>
<keyword evidence="8 14" id="KW-0067">ATP-binding</keyword>
<dbReference type="NCBIfam" id="TIGR01494">
    <property type="entry name" value="ATPase_P-type"/>
    <property type="match status" value="2"/>
</dbReference>
<reference evidence="17 18" key="4">
    <citation type="submission" date="2017-10" db="EMBL/GenBank/DDBJ databases">
        <title>Genome analyses suggest a sexual origin of heterokaryosis in a supposedly ancient asexual fungus.</title>
        <authorList>
            <person name="Corradi N."/>
            <person name="Sedzielewska K."/>
            <person name="Noel J."/>
            <person name="Charron P."/>
            <person name="Farinelli L."/>
            <person name="Marton T."/>
            <person name="Kruger M."/>
            <person name="Pelin A."/>
            <person name="Brachmann A."/>
            <person name="Corradi N."/>
        </authorList>
    </citation>
    <scope>NUCLEOTIDE SEQUENCE [LARGE SCALE GENOMIC DNA]</scope>
    <source>
        <strain evidence="17 18">A1</strain>
    </source>
</reference>
<dbReference type="NCBIfam" id="TIGR01522">
    <property type="entry name" value="ATPase-IIA2_Ca"/>
    <property type="match status" value="1"/>
</dbReference>
<dbReference type="InterPro" id="IPR004014">
    <property type="entry name" value="ATPase_P-typ_cation-transptr_N"/>
</dbReference>
<dbReference type="SUPFAM" id="SSF81665">
    <property type="entry name" value="Calcium ATPase, transmembrane domain M"/>
    <property type="match status" value="1"/>
</dbReference>
<organism evidence="16 19">
    <name type="scientific">Rhizophagus irregularis</name>
    <dbReference type="NCBI Taxonomy" id="588596"/>
    <lineage>
        <taxon>Eukaryota</taxon>
        <taxon>Fungi</taxon>
        <taxon>Fungi incertae sedis</taxon>
        <taxon>Mucoromycota</taxon>
        <taxon>Glomeromycotina</taxon>
        <taxon>Glomeromycetes</taxon>
        <taxon>Glomerales</taxon>
        <taxon>Glomeraceae</taxon>
        <taxon>Rhizophagus</taxon>
    </lineage>
</organism>
<dbReference type="InterPro" id="IPR006413">
    <property type="entry name" value="P-type_ATPase_IIA_PMR1"/>
</dbReference>
<evidence type="ECO:0000256" key="2">
    <source>
        <dbReference type="ARBA" id="ARBA00022448"/>
    </source>
</evidence>
<dbReference type="VEuPathDB" id="FungiDB:RhiirA1_531757"/>
<dbReference type="OrthoDB" id="3352408at2759"/>
<keyword evidence="7 14" id="KW-0106">Calcium</keyword>
<dbReference type="VEuPathDB" id="FungiDB:FUN_011362"/>
<keyword evidence="3" id="KW-0597">Phosphoprotein</keyword>
<reference evidence="16 19" key="2">
    <citation type="submission" date="2017-09" db="EMBL/GenBank/DDBJ databases">
        <title>Extensive intraspecific genome diversity in a model arbuscular mycorrhizal fungus.</title>
        <authorList>
            <person name="Chen E.C."/>
            <person name="Morin E."/>
            <person name="Beaudet D."/>
            <person name="Noel J."/>
            <person name="Ndikumana S."/>
            <person name="Charron P."/>
            <person name="St-Onge C."/>
            <person name="Giorgi J."/>
            <person name="Grigoriev I.V."/>
            <person name="Roux C."/>
            <person name="Martin F.M."/>
            <person name="Corradi N."/>
        </authorList>
    </citation>
    <scope>NUCLEOTIDE SEQUENCE [LARGE SCALE GENOMIC DNA]</scope>
    <source>
        <strain evidence="16 19">A5</strain>
    </source>
</reference>
<dbReference type="InterPro" id="IPR044492">
    <property type="entry name" value="P_typ_ATPase_HD_dom"/>
</dbReference>
<dbReference type="FunFam" id="2.70.150.10:FF:000008">
    <property type="entry name" value="Calcium-transporting ATPase"/>
    <property type="match status" value="1"/>
</dbReference>
<feature type="transmembrane region" description="Helical" evidence="14">
    <location>
        <begin position="832"/>
        <end position="857"/>
    </location>
</feature>
<comment type="subcellular location">
    <subcellularLocation>
        <location evidence="1">Endomembrane system</location>
        <topology evidence="1">Multi-pass membrane protein</topology>
    </subcellularLocation>
    <subcellularLocation>
        <location evidence="14">Membrane</location>
        <topology evidence="14">Multi-pass membrane protein</topology>
    </subcellularLocation>
</comment>
<dbReference type="Pfam" id="PF00689">
    <property type="entry name" value="Cation_ATPase_C"/>
    <property type="match status" value="1"/>
</dbReference>
<dbReference type="EC" id="7.2.2.10" evidence="14"/>
<dbReference type="EMBL" id="LLXJ01000025">
    <property type="protein sequence ID" value="PKC17130.1"/>
    <property type="molecule type" value="Genomic_DNA"/>
</dbReference>
<dbReference type="GO" id="GO:0016887">
    <property type="term" value="F:ATP hydrolysis activity"/>
    <property type="evidence" value="ECO:0007669"/>
    <property type="project" value="InterPro"/>
</dbReference>
<feature type="domain" description="Cation-transporting P-type ATPase N-terminal" evidence="15">
    <location>
        <begin position="27"/>
        <end position="102"/>
    </location>
</feature>
<dbReference type="InterPro" id="IPR006068">
    <property type="entry name" value="ATPase_P-typ_cation-transptr_C"/>
</dbReference>
<comment type="caution">
    <text evidence="14">Lacks conserved residue(s) required for the propagation of feature annotation.</text>
</comment>
<dbReference type="InterPro" id="IPR023214">
    <property type="entry name" value="HAD_sf"/>
</dbReference>
<evidence type="ECO:0000256" key="14">
    <source>
        <dbReference type="RuleBase" id="RU361146"/>
    </source>
</evidence>
<feature type="transmembrane region" description="Helical" evidence="14">
    <location>
        <begin position="106"/>
        <end position="122"/>
    </location>
</feature>
<dbReference type="Gene3D" id="3.40.1110.10">
    <property type="entry name" value="Calcium-transporting ATPase, cytoplasmic domain N"/>
    <property type="match status" value="1"/>
</dbReference>
<dbReference type="PRINTS" id="PR00119">
    <property type="entry name" value="CATATPASE"/>
</dbReference>
<dbReference type="SUPFAM" id="SSF56784">
    <property type="entry name" value="HAD-like"/>
    <property type="match status" value="1"/>
</dbReference>
<evidence type="ECO:0000313" key="19">
    <source>
        <dbReference type="Proteomes" id="UP000232722"/>
    </source>
</evidence>
<feature type="transmembrane region" description="Helical" evidence="14">
    <location>
        <begin position="869"/>
        <end position="887"/>
    </location>
</feature>
<dbReference type="InterPro" id="IPR008250">
    <property type="entry name" value="ATPase_P-typ_transduc_dom_A_sf"/>
</dbReference>
<name>A0A2I1E1S7_9GLOM</name>
<sequence length="910" mass="99714">MSTEKIPSRKKISFFCQMEGSTIPSEYFARCTVEKTLSEFHTDTESGLSTKEALHKLKTCGYNEFEVEDGESVIIKFLKQFVENPLILLLLGSAAVSLMMGNRNDAFSVLLAVLIVTTVGFIQEYRSEKSLEALNKLVPHYCHLKRDNSWITTSATVLVPGDLVRFGIGDRIPADVRITSAESLEIDESNLTGEAKPRSKITESIDVNNGYDKITIQDQRNIAFMGTLVKNGHGQGIVVGTGSQTEFGVVFSMVREAETPKTPFQLSMNELGKKLSYLSGGIIIVIVIIGIIQGREWLEMFTIGVSLAVAAIPEGLPIVVAVTLGLGILRMAKKNAIIKKLPSVETLGSVNVICVDKTGTLTENMMTVTRIFTLDEETTFDLEHGLPTKTSSAMREVLKIGGVCNNASINENGKKYGQATDVALLDVIIKMNMEDEIKSFRRTSEIPFNSDQKWMSVSGKFEGSQADTVYFKGSIEAVLSRCATYYVSETHKPPLDASAKELVMRHVNAMSSHGLRVLGVAYGPELTELTFVGCVAMYDPPRKGVENAIKQLIKGGVKVVMITGDSDQTALSIARKLGIPVNHSSRLSCLTGSEIEAMDKEQLRNVISNISVFARTAPKHKMAIVQALQSTGAIVAMTGDGVNDAPALKIADIGISMGKSGTDVSREAADIILVNDDFTTILDAVKEGKSIYYNIRNFLTFQLSTSIAALTLITMSTISGLQNPLNAMQILWINILMDGPPAQSLGVEPVDEGVMRQPPRKKNAPILTTALIMRVVTSAVVMVAGTLFIYVKEMRDGIVTARDTTMTFTCFVLFDMFNALSCRSEKKSILELGLFSNTMFNLAVVGSLIGQLCVIYMPFFQAVFQTEALTHSDIFLLVLLTSSVFWIDSFRKYYQKRKRGEEPVENIEMV</sequence>
<dbReference type="GO" id="GO:0005524">
    <property type="term" value="F:ATP binding"/>
    <property type="evidence" value="ECO:0007669"/>
    <property type="project" value="UniProtKB-KW"/>
</dbReference>
<dbReference type="GO" id="GO:0012505">
    <property type="term" value="C:endomembrane system"/>
    <property type="evidence" value="ECO:0007669"/>
    <property type="project" value="UniProtKB-SubCell"/>
</dbReference>
<evidence type="ECO:0000256" key="11">
    <source>
        <dbReference type="ARBA" id="ARBA00023065"/>
    </source>
</evidence>
<dbReference type="PRINTS" id="PR00120">
    <property type="entry name" value="HATPASE"/>
</dbReference>
<keyword evidence="10 14" id="KW-1133">Transmembrane helix</keyword>
<evidence type="ECO:0000256" key="1">
    <source>
        <dbReference type="ARBA" id="ARBA00004127"/>
    </source>
</evidence>
<dbReference type="Proteomes" id="UP000232688">
    <property type="component" value="Unassembled WGS sequence"/>
</dbReference>
<comment type="similarity">
    <text evidence="13 14">Belongs to the cation transport ATPase (P-type) (TC 3.A.3) family.</text>
</comment>
<dbReference type="InterPro" id="IPR036412">
    <property type="entry name" value="HAD-like_sf"/>
</dbReference>
<evidence type="ECO:0000313" key="17">
    <source>
        <dbReference type="EMBL" id="PKC71755.1"/>
    </source>
</evidence>
<evidence type="ECO:0000256" key="10">
    <source>
        <dbReference type="ARBA" id="ARBA00022989"/>
    </source>
</evidence>
<dbReference type="Pfam" id="PF00122">
    <property type="entry name" value="E1-E2_ATPase"/>
    <property type="match status" value="1"/>
</dbReference>
<dbReference type="Proteomes" id="UP000232722">
    <property type="component" value="Unassembled WGS sequence"/>
</dbReference>
<accession>A0A2I1E1S7</accession>
<evidence type="ECO:0000313" key="18">
    <source>
        <dbReference type="Proteomes" id="UP000232688"/>
    </source>
</evidence>
<dbReference type="InterPro" id="IPR023298">
    <property type="entry name" value="ATPase_P-typ_TM_dom_sf"/>
</dbReference>
<dbReference type="PANTHER" id="PTHR42861">
    <property type="entry name" value="CALCIUM-TRANSPORTING ATPASE"/>
    <property type="match status" value="1"/>
</dbReference>
<keyword evidence="11 14" id="KW-0406">Ion transport</keyword>
<keyword evidence="6 14" id="KW-0547">Nucleotide-binding</keyword>
<keyword evidence="4 14" id="KW-0109">Calcium transport</keyword>
<feature type="transmembrane region" description="Helical" evidence="14">
    <location>
        <begin position="300"/>
        <end position="329"/>
    </location>
</feature>
<feature type="transmembrane region" description="Helical" evidence="14">
    <location>
        <begin position="275"/>
        <end position="294"/>
    </location>
</feature>
<proteinExistence type="inferred from homology"/>
<protein>
    <recommendedName>
        <fullName evidence="14">Calcium-transporting ATPase</fullName>
        <ecNumber evidence="14">7.2.2.10</ecNumber>
    </recommendedName>
</protein>
<dbReference type="SMART" id="SM00831">
    <property type="entry name" value="Cation_ATPase_N"/>
    <property type="match status" value="1"/>
</dbReference>
<evidence type="ECO:0000256" key="7">
    <source>
        <dbReference type="ARBA" id="ARBA00022837"/>
    </source>
</evidence>